<evidence type="ECO:0000313" key="3">
    <source>
        <dbReference type="Proteomes" id="UP000177130"/>
    </source>
</evidence>
<dbReference type="InterPro" id="IPR009081">
    <property type="entry name" value="PP-bd_ACP"/>
</dbReference>
<sequence length="73" mass="8382">MTLKEITAKVLGMDANKINGKTSRESTSEWDSFNHLLLVSEIEKEFDIKLKMDEVNTIKTFADLEKILRTHGK</sequence>
<dbReference type="SUPFAM" id="SSF47336">
    <property type="entry name" value="ACP-like"/>
    <property type="match status" value="1"/>
</dbReference>
<dbReference type="PROSITE" id="PS50075">
    <property type="entry name" value="CARRIER"/>
    <property type="match status" value="1"/>
</dbReference>
<comment type="caution">
    <text evidence="2">The sequence shown here is derived from an EMBL/GenBank/DDBJ whole genome shotgun (WGS) entry which is preliminary data.</text>
</comment>
<feature type="domain" description="Carrier" evidence="1">
    <location>
        <begin position="1"/>
        <end position="72"/>
    </location>
</feature>
<dbReference type="STRING" id="1802306.A3C72_01795"/>
<evidence type="ECO:0000313" key="2">
    <source>
        <dbReference type="EMBL" id="OHA24610.1"/>
    </source>
</evidence>
<gene>
    <name evidence="2" type="ORF">A3C72_01795</name>
</gene>
<name>A0A1G2ML04_9BACT</name>
<reference evidence="2 3" key="1">
    <citation type="journal article" date="2016" name="Nat. Commun.">
        <title>Thousands of microbial genomes shed light on interconnected biogeochemical processes in an aquifer system.</title>
        <authorList>
            <person name="Anantharaman K."/>
            <person name="Brown C.T."/>
            <person name="Hug L.A."/>
            <person name="Sharon I."/>
            <person name="Castelle C.J."/>
            <person name="Probst A.J."/>
            <person name="Thomas B.C."/>
            <person name="Singh A."/>
            <person name="Wilkins M.J."/>
            <person name="Karaoz U."/>
            <person name="Brodie E.L."/>
            <person name="Williams K.H."/>
            <person name="Hubbard S.S."/>
            <person name="Banfield J.F."/>
        </authorList>
    </citation>
    <scope>NUCLEOTIDE SEQUENCE [LARGE SCALE GENOMIC DNA]</scope>
</reference>
<organism evidence="2 3">
    <name type="scientific">Candidatus Taylorbacteria bacterium RIFCSPHIGHO2_02_FULL_43_32b</name>
    <dbReference type="NCBI Taxonomy" id="1802306"/>
    <lineage>
        <taxon>Bacteria</taxon>
        <taxon>Candidatus Tayloriibacteriota</taxon>
    </lineage>
</organism>
<dbReference type="EMBL" id="MHRK01000008">
    <property type="protein sequence ID" value="OHA24610.1"/>
    <property type="molecule type" value="Genomic_DNA"/>
</dbReference>
<dbReference type="AlphaFoldDB" id="A0A1G2ML04"/>
<dbReference type="Gene3D" id="1.10.1200.10">
    <property type="entry name" value="ACP-like"/>
    <property type="match status" value="1"/>
</dbReference>
<dbReference type="Pfam" id="PF00550">
    <property type="entry name" value="PP-binding"/>
    <property type="match status" value="1"/>
</dbReference>
<protein>
    <recommendedName>
        <fullName evidence="1">Carrier domain-containing protein</fullName>
    </recommendedName>
</protein>
<dbReference type="InterPro" id="IPR036736">
    <property type="entry name" value="ACP-like_sf"/>
</dbReference>
<dbReference type="Proteomes" id="UP000177130">
    <property type="component" value="Unassembled WGS sequence"/>
</dbReference>
<proteinExistence type="predicted"/>
<evidence type="ECO:0000259" key="1">
    <source>
        <dbReference type="PROSITE" id="PS50075"/>
    </source>
</evidence>
<accession>A0A1G2ML04</accession>